<dbReference type="InterPro" id="IPR052202">
    <property type="entry name" value="Yeast_MetPath_Reg"/>
</dbReference>
<protein>
    <recommendedName>
        <fullName evidence="8">Xylanolytic transcriptional activator regulatory domain-containing protein</fullName>
    </recommendedName>
</protein>
<dbReference type="EMBL" id="JAATWM020000015">
    <property type="protein sequence ID" value="KAF9877052.1"/>
    <property type="molecule type" value="Genomic_DNA"/>
</dbReference>
<proteinExistence type="predicted"/>
<keyword evidence="5" id="KW-0238">DNA-binding</keyword>
<name>A0A9P6LLZ2_9PEZI</name>
<evidence type="ECO:0000256" key="2">
    <source>
        <dbReference type="ARBA" id="ARBA00022723"/>
    </source>
</evidence>
<comment type="subcellular location">
    <subcellularLocation>
        <location evidence="1">Nucleus</location>
    </subcellularLocation>
</comment>
<dbReference type="OrthoDB" id="189997at2759"/>
<keyword evidence="6" id="KW-0804">Transcription</keyword>
<reference evidence="9" key="1">
    <citation type="submission" date="2020-03" db="EMBL/GenBank/DDBJ databases">
        <authorList>
            <person name="He L."/>
        </authorList>
    </citation>
    <scope>NUCLEOTIDE SEQUENCE</scope>
    <source>
        <strain evidence="9">CkLH20</strain>
    </source>
</reference>
<dbReference type="SMART" id="SM00906">
    <property type="entry name" value="Fungal_trans"/>
    <property type="match status" value="1"/>
</dbReference>
<evidence type="ECO:0000256" key="1">
    <source>
        <dbReference type="ARBA" id="ARBA00004123"/>
    </source>
</evidence>
<gene>
    <name evidence="9" type="ORF">CkaCkLH20_05318</name>
</gene>
<keyword evidence="10" id="KW-1185">Reference proteome</keyword>
<dbReference type="GO" id="GO:0006351">
    <property type="term" value="P:DNA-templated transcription"/>
    <property type="evidence" value="ECO:0007669"/>
    <property type="project" value="InterPro"/>
</dbReference>
<evidence type="ECO:0000256" key="5">
    <source>
        <dbReference type="ARBA" id="ARBA00023125"/>
    </source>
</evidence>
<evidence type="ECO:0000256" key="7">
    <source>
        <dbReference type="ARBA" id="ARBA00023242"/>
    </source>
</evidence>
<dbReference type="Proteomes" id="UP000781932">
    <property type="component" value="Unassembled WGS sequence"/>
</dbReference>
<keyword evidence="4" id="KW-0805">Transcription regulation</keyword>
<dbReference type="InterPro" id="IPR007219">
    <property type="entry name" value="XnlR_reg_dom"/>
</dbReference>
<dbReference type="PANTHER" id="PTHR47782:SF12">
    <property type="entry name" value="ZN(II)2CYS6 TRANSCRIPTION FACTOR (EUROFUNG)"/>
    <property type="match status" value="1"/>
</dbReference>
<dbReference type="GeneID" id="62161111"/>
<keyword evidence="7" id="KW-0539">Nucleus</keyword>
<accession>A0A9P6LLZ2</accession>
<organism evidence="9 10">
    <name type="scientific">Colletotrichum karsti</name>
    <dbReference type="NCBI Taxonomy" id="1095194"/>
    <lineage>
        <taxon>Eukaryota</taxon>
        <taxon>Fungi</taxon>
        <taxon>Dikarya</taxon>
        <taxon>Ascomycota</taxon>
        <taxon>Pezizomycotina</taxon>
        <taxon>Sordariomycetes</taxon>
        <taxon>Hypocreomycetidae</taxon>
        <taxon>Glomerellales</taxon>
        <taxon>Glomerellaceae</taxon>
        <taxon>Colletotrichum</taxon>
        <taxon>Colletotrichum boninense species complex</taxon>
    </lineage>
</organism>
<dbReference type="GO" id="GO:0043565">
    <property type="term" value="F:sequence-specific DNA binding"/>
    <property type="evidence" value="ECO:0007669"/>
    <property type="project" value="TreeGrafter"/>
</dbReference>
<evidence type="ECO:0000256" key="4">
    <source>
        <dbReference type="ARBA" id="ARBA00023015"/>
    </source>
</evidence>
<sequence>MPVRVIECLVEDPATKQYRPRNYLRSLEERVALLENAEHTQPPDTPNRHIPSPARAALPASQSPVAWSITSPFPDRDGKKSDLPARVGLLDIKTSQVEPQYLGSSSAFSFSHIINSSLLGAIPDTALAEDGTSNRLEPPPSPCPLPGHSVALKLSKAYFENIHPQYPFLHEPTFRRYEATLLASPEAGSDVRSEYGGPLFILNMVYATGALLMPNSQALAERLYASALLYSDVLSRNNLEAIQGLLCHAMYSLRSRSGPSLWKLSGIALRQCIELGYHRKAGRHGKDQNMLQLEMRKRAFWCAQWIDCACALRLGRPLGIQLFDVDAELPLDINDEFITDTGLGGTPRNLPGEAPTSMSNAIHVIRLRRIWARLHGTVHSANTPGGMDSESRRSHIAELRGDLDEWLRSAPPCPPRAGAALSIFSTREWYELNYSGTILHLYRGQLAEDKGTPDNIIMDCMQAAGNVCRMYRRQYIGTSVKYTWATLHCLFLAGLTYLHCLWTSQAVRTVEPHEEVIKTSTDCTMVLVVIAEGWAGAAPYRDIFEALANRTMSMLLHGKSAAQASSQTGQDGSDNPQRDAWAWMADFDHTGVLDGFDDLLSGFMEDLAPLYDHHT</sequence>
<dbReference type="CDD" id="cd12148">
    <property type="entry name" value="fungal_TF_MHR"/>
    <property type="match status" value="1"/>
</dbReference>
<evidence type="ECO:0000256" key="3">
    <source>
        <dbReference type="ARBA" id="ARBA00022833"/>
    </source>
</evidence>
<evidence type="ECO:0000313" key="10">
    <source>
        <dbReference type="Proteomes" id="UP000781932"/>
    </source>
</evidence>
<keyword evidence="2" id="KW-0479">Metal-binding</keyword>
<dbReference type="RefSeq" id="XP_038746513.1">
    <property type="nucleotide sequence ID" value="XM_038888037.1"/>
</dbReference>
<dbReference type="AlphaFoldDB" id="A0A9P6LLZ2"/>
<reference evidence="9" key="2">
    <citation type="submission" date="2020-11" db="EMBL/GenBank/DDBJ databases">
        <title>Whole genome sequencing of Colletotrichum sp.</title>
        <authorList>
            <person name="Li H."/>
        </authorList>
    </citation>
    <scope>NUCLEOTIDE SEQUENCE</scope>
    <source>
        <strain evidence="9">CkLH20</strain>
    </source>
</reference>
<comment type="caution">
    <text evidence="9">The sequence shown here is derived from an EMBL/GenBank/DDBJ whole genome shotgun (WGS) entry which is preliminary data.</text>
</comment>
<feature type="domain" description="Xylanolytic transcriptional activator regulatory" evidence="8">
    <location>
        <begin position="261"/>
        <end position="336"/>
    </location>
</feature>
<dbReference type="Pfam" id="PF04082">
    <property type="entry name" value="Fungal_trans"/>
    <property type="match status" value="1"/>
</dbReference>
<dbReference type="GO" id="GO:0005634">
    <property type="term" value="C:nucleus"/>
    <property type="evidence" value="ECO:0007669"/>
    <property type="project" value="UniProtKB-SubCell"/>
</dbReference>
<dbReference type="GO" id="GO:0008270">
    <property type="term" value="F:zinc ion binding"/>
    <property type="evidence" value="ECO:0007669"/>
    <property type="project" value="InterPro"/>
</dbReference>
<evidence type="ECO:0000259" key="8">
    <source>
        <dbReference type="SMART" id="SM00906"/>
    </source>
</evidence>
<evidence type="ECO:0000313" key="9">
    <source>
        <dbReference type="EMBL" id="KAF9877052.1"/>
    </source>
</evidence>
<dbReference type="GO" id="GO:0045944">
    <property type="term" value="P:positive regulation of transcription by RNA polymerase II"/>
    <property type="evidence" value="ECO:0007669"/>
    <property type="project" value="TreeGrafter"/>
</dbReference>
<dbReference type="GO" id="GO:0000981">
    <property type="term" value="F:DNA-binding transcription factor activity, RNA polymerase II-specific"/>
    <property type="evidence" value="ECO:0007669"/>
    <property type="project" value="TreeGrafter"/>
</dbReference>
<keyword evidence="3" id="KW-0862">Zinc</keyword>
<evidence type="ECO:0000256" key="6">
    <source>
        <dbReference type="ARBA" id="ARBA00023163"/>
    </source>
</evidence>
<dbReference type="PANTHER" id="PTHR47782">
    <property type="entry name" value="ZN(II)2CYS6 TRANSCRIPTION FACTOR (EUROFUNG)-RELATED"/>
    <property type="match status" value="1"/>
</dbReference>